<evidence type="ECO:0000313" key="3">
    <source>
        <dbReference type="Proteomes" id="UP000006503"/>
    </source>
</evidence>
<dbReference type="HOGENOM" id="CLU_1904937_0_0_6"/>
<sequence length="133" mass="15179">MKNKFQQSLEERRNSEVQQVPKKAPVDAETFIQSAASDGALTNAMPEVVVEKPEMSLLDRLKADLNEHQESVKQTRKKGKIERITTSMHKEQLMKAEIIKMMIEDDKGVNLSMSQVFAMLVDKRFDELISSVK</sequence>
<dbReference type="EMBL" id="CP003734">
    <property type="protein sequence ID" value="AFO48723.1"/>
    <property type="molecule type" value="Genomic_DNA"/>
</dbReference>
<evidence type="ECO:0000313" key="2">
    <source>
        <dbReference type="EMBL" id="AFO48723.1"/>
    </source>
</evidence>
<dbReference type="KEGG" id="ppx:T1E_2884"/>
<name>I7BB77_PSEPT</name>
<dbReference type="AlphaFoldDB" id="I7BB77"/>
<evidence type="ECO:0000256" key="1">
    <source>
        <dbReference type="SAM" id="MobiDB-lite"/>
    </source>
</evidence>
<reference evidence="3" key="1">
    <citation type="journal article" date="2013" name="Microb. Biotechnol.">
        <title>Metabolic potential of the organic-solvent tolerant Pseudomonas putida DOT-T1E deduced from its annotated genome.</title>
        <authorList>
            <person name="Udaondo Z."/>
            <person name="Molina L."/>
            <person name="Daniels C."/>
            <person name="Gomez M.J."/>
            <person name="Molina-Henares M.A."/>
            <person name="Matilla M.A."/>
            <person name="Roca A."/>
            <person name="Fernandez M."/>
            <person name="Duque E."/>
            <person name="Segura A."/>
            <person name="Ramos J.L."/>
        </authorList>
    </citation>
    <scope>NUCLEOTIDE SEQUENCE [LARGE SCALE GENOMIC DNA]</scope>
    <source>
        <strain evidence="3">DOT-T1E</strain>
    </source>
</reference>
<protein>
    <submittedName>
        <fullName evidence="2">Uncharacterized protein</fullName>
    </submittedName>
</protein>
<dbReference type="PATRIC" id="fig|1196325.3.peg.2871"/>
<organism evidence="2 3">
    <name type="scientific">Pseudomonas putida (strain DOT-T1E)</name>
    <dbReference type="NCBI Taxonomy" id="1196325"/>
    <lineage>
        <taxon>Bacteria</taxon>
        <taxon>Pseudomonadati</taxon>
        <taxon>Pseudomonadota</taxon>
        <taxon>Gammaproteobacteria</taxon>
        <taxon>Pseudomonadales</taxon>
        <taxon>Pseudomonadaceae</taxon>
        <taxon>Pseudomonas</taxon>
    </lineage>
</organism>
<proteinExistence type="predicted"/>
<dbReference type="RefSeq" id="WP_014860549.1">
    <property type="nucleotide sequence ID" value="NC_018220.1"/>
</dbReference>
<gene>
    <name evidence="2" type="ordered locus">T1E_2884</name>
</gene>
<dbReference type="Proteomes" id="UP000006503">
    <property type="component" value="Chromosome"/>
</dbReference>
<feature type="region of interest" description="Disordered" evidence="1">
    <location>
        <begin position="1"/>
        <end position="25"/>
    </location>
</feature>
<accession>I7BB77</accession>